<reference evidence="1 2" key="1">
    <citation type="submission" date="2024-08" db="EMBL/GenBank/DDBJ databases">
        <authorList>
            <person name="Arias E."/>
        </authorList>
    </citation>
    <scope>NUCLEOTIDE SEQUENCE [LARGE SCALE GENOMIC DNA]</scope>
    <source>
        <strain evidence="1 2">FAM 25317</strain>
    </source>
</reference>
<evidence type="ECO:0000313" key="1">
    <source>
        <dbReference type="EMBL" id="MFL2029853.1"/>
    </source>
</evidence>
<name>A0ABW8UEH5_9LACO</name>
<dbReference type="RefSeq" id="WP_407137551.1">
    <property type="nucleotide sequence ID" value="NZ_JBGQPK010000043.1"/>
</dbReference>
<keyword evidence="2" id="KW-1185">Reference proteome</keyword>
<sequence>MRKKRQLILLIGLLILGLFGRSTVHGQQTKRAAAETVRTAIIKQYYQAVYQLTPQLITYQYHHLAIGVTSQATVKFTHADYQRSPFLQNSITENKVEQPVKLAFYPAQETKNKPWVNSTNQALDDLTNGVFASVINFPAAANDYYLRQTDGNGPFQVNNVAFTPTTAQKKVSMQHYAQLNTEKGVKEQAALQAAVTLGLVGHELDLSFTANRSMSYGYAANETGQLIRDNLASELKVDHLAAGTKLNVWVDRQEQLALYTFVYQAGDFKQVANSVSKSANSSQKYLKQLIAKKTVYMTTLRELSGGGYGPTTGEVSVFNFFPLQRVSYYDNERGKYELHKGSLSMGSSDNMTGTTIAQVWRVSANDYRAIMTTTADDGSGGTFLVKLTAAEFPKG</sequence>
<comment type="caution">
    <text evidence="1">The sequence shown here is derived from an EMBL/GenBank/DDBJ whole genome shotgun (WGS) entry which is preliminary data.</text>
</comment>
<dbReference type="Proteomes" id="UP001625389">
    <property type="component" value="Unassembled WGS sequence"/>
</dbReference>
<protein>
    <recommendedName>
        <fullName evidence="3">Lipoprotein</fullName>
    </recommendedName>
</protein>
<accession>A0ABW8UEH5</accession>
<gene>
    <name evidence="1" type="ORF">ACEN34_09515</name>
</gene>
<dbReference type="EMBL" id="JBGQPK010000043">
    <property type="protein sequence ID" value="MFL2029853.1"/>
    <property type="molecule type" value="Genomic_DNA"/>
</dbReference>
<organism evidence="1 2">
    <name type="scientific">Loigolactobacillus zhaoyuanensis</name>
    <dbReference type="NCBI Taxonomy" id="2486017"/>
    <lineage>
        <taxon>Bacteria</taxon>
        <taxon>Bacillati</taxon>
        <taxon>Bacillota</taxon>
        <taxon>Bacilli</taxon>
        <taxon>Lactobacillales</taxon>
        <taxon>Lactobacillaceae</taxon>
        <taxon>Loigolactobacillus</taxon>
    </lineage>
</organism>
<evidence type="ECO:0000313" key="2">
    <source>
        <dbReference type="Proteomes" id="UP001625389"/>
    </source>
</evidence>
<evidence type="ECO:0008006" key="3">
    <source>
        <dbReference type="Google" id="ProtNLM"/>
    </source>
</evidence>
<proteinExistence type="predicted"/>